<feature type="compositionally biased region" description="Pro residues" evidence="1">
    <location>
        <begin position="247"/>
        <end position="257"/>
    </location>
</feature>
<gene>
    <name evidence="4" type="ORF">ACFY05_08065</name>
</gene>
<feature type="domain" description="DUF4429" evidence="3">
    <location>
        <begin position="12"/>
        <end position="107"/>
    </location>
</feature>
<comment type="caution">
    <text evidence="4">The sequence shown here is derived from an EMBL/GenBank/DDBJ whole genome shotgun (WGS) entry which is preliminary data.</text>
</comment>
<feature type="domain" description="DUF4429" evidence="3">
    <location>
        <begin position="137"/>
        <end position="224"/>
    </location>
</feature>
<keyword evidence="5" id="KW-1185">Reference proteome</keyword>
<evidence type="ECO:0000313" key="4">
    <source>
        <dbReference type="EMBL" id="MFF4772799.1"/>
    </source>
</evidence>
<evidence type="ECO:0000259" key="2">
    <source>
        <dbReference type="Pfam" id="PF09851"/>
    </source>
</evidence>
<dbReference type="InterPro" id="IPR027860">
    <property type="entry name" value="DUF4429"/>
</dbReference>
<evidence type="ECO:0000313" key="5">
    <source>
        <dbReference type="Proteomes" id="UP001602119"/>
    </source>
</evidence>
<evidence type="ECO:0000256" key="1">
    <source>
        <dbReference type="SAM" id="MobiDB-lite"/>
    </source>
</evidence>
<feature type="compositionally biased region" description="Low complexity" evidence="1">
    <location>
        <begin position="258"/>
        <end position="267"/>
    </location>
</feature>
<feature type="region of interest" description="Disordered" evidence="1">
    <location>
        <begin position="236"/>
        <end position="271"/>
    </location>
</feature>
<evidence type="ECO:0000259" key="3">
    <source>
        <dbReference type="Pfam" id="PF14472"/>
    </source>
</evidence>
<reference evidence="4 5" key="1">
    <citation type="submission" date="2024-10" db="EMBL/GenBank/DDBJ databases">
        <title>The Natural Products Discovery Center: Release of the First 8490 Sequenced Strains for Exploring Actinobacteria Biosynthetic Diversity.</title>
        <authorList>
            <person name="Kalkreuter E."/>
            <person name="Kautsar S.A."/>
            <person name="Yang D."/>
            <person name="Bader C.D."/>
            <person name="Teijaro C.N."/>
            <person name="Fluegel L."/>
            <person name="Davis C.M."/>
            <person name="Simpson J.R."/>
            <person name="Lauterbach L."/>
            <person name="Steele A.D."/>
            <person name="Gui C."/>
            <person name="Meng S."/>
            <person name="Li G."/>
            <person name="Viehrig K."/>
            <person name="Ye F."/>
            <person name="Su P."/>
            <person name="Kiefer A.F."/>
            <person name="Nichols A."/>
            <person name="Cepeda A.J."/>
            <person name="Yan W."/>
            <person name="Fan B."/>
            <person name="Jiang Y."/>
            <person name="Adhikari A."/>
            <person name="Zheng C.-J."/>
            <person name="Schuster L."/>
            <person name="Cowan T.M."/>
            <person name="Smanski M.J."/>
            <person name="Chevrette M.G."/>
            <person name="De Carvalho L.P.S."/>
            <person name="Shen B."/>
        </authorList>
    </citation>
    <scope>NUCLEOTIDE SEQUENCE [LARGE SCALE GENOMIC DNA]</scope>
    <source>
        <strain evidence="4 5">NPDC001281</strain>
    </source>
</reference>
<protein>
    <submittedName>
        <fullName evidence="4">DUF4429 domain-containing protein</fullName>
    </submittedName>
</protein>
<feature type="domain" description="SHOCT" evidence="2">
    <location>
        <begin position="274"/>
        <end position="301"/>
    </location>
</feature>
<dbReference type="Pfam" id="PF14472">
    <property type="entry name" value="DUF4429"/>
    <property type="match status" value="2"/>
</dbReference>
<sequence>MTDVLVGHGCVWAFEAGAVRIRYERSRKVPRLLRELGERLIPYEALADVTVTVGQKGAVVLRAVPRPGADPVVAAAAGQLGEKHDPYRLVLPRDKETLADYYATEIRGAIADPGPAPVFLVDAPPAPRSFKAWDGAASFDGQTVTFSWFWSGATTVKYETGDQRFHVSDLDGVEWHAPRPQGGALRLKVRGAAEPPKPEDDPASVVFGMLYGSTHESLPFAAAVLAAVRRQGHSSVRPGTAAALPGAPLPDGAPGPAAPATGGPPRGDASDIADRIRKLGELHSAGLISDAEFREKKAELLARL</sequence>
<dbReference type="InterPro" id="IPR018649">
    <property type="entry name" value="SHOCT"/>
</dbReference>
<organism evidence="4 5">
    <name type="scientific">Microtetraspora fusca</name>
    <dbReference type="NCBI Taxonomy" id="1997"/>
    <lineage>
        <taxon>Bacteria</taxon>
        <taxon>Bacillati</taxon>
        <taxon>Actinomycetota</taxon>
        <taxon>Actinomycetes</taxon>
        <taxon>Streptosporangiales</taxon>
        <taxon>Streptosporangiaceae</taxon>
        <taxon>Microtetraspora</taxon>
    </lineage>
</organism>
<dbReference type="Proteomes" id="UP001602119">
    <property type="component" value="Unassembled WGS sequence"/>
</dbReference>
<dbReference type="EMBL" id="JBIAXI010000004">
    <property type="protein sequence ID" value="MFF4772799.1"/>
    <property type="molecule type" value="Genomic_DNA"/>
</dbReference>
<dbReference type="Pfam" id="PF09851">
    <property type="entry name" value="SHOCT"/>
    <property type="match status" value="1"/>
</dbReference>
<proteinExistence type="predicted"/>
<name>A0ABW6V0H3_MICFU</name>
<dbReference type="RefSeq" id="WP_066940602.1">
    <property type="nucleotide sequence ID" value="NZ_BBYK01000045.1"/>
</dbReference>
<accession>A0ABW6V0H3</accession>
<feature type="compositionally biased region" description="Low complexity" evidence="1">
    <location>
        <begin position="237"/>
        <end position="246"/>
    </location>
</feature>